<name>A0A380B2F1_SHIFL</name>
<organism evidence="1 2">
    <name type="scientific">Shigella flexneri</name>
    <dbReference type="NCBI Taxonomy" id="623"/>
    <lineage>
        <taxon>Bacteria</taxon>
        <taxon>Pseudomonadati</taxon>
        <taxon>Pseudomonadota</taxon>
        <taxon>Gammaproteobacteria</taxon>
        <taxon>Enterobacterales</taxon>
        <taxon>Enterobacteriaceae</taxon>
        <taxon>Shigella</taxon>
    </lineage>
</organism>
<dbReference type="Proteomes" id="UP000254880">
    <property type="component" value="Unassembled WGS sequence"/>
</dbReference>
<dbReference type="EMBL" id="UGYT01000001">
    <property type="protein sequence ID" value="SUI91150.1"/>
    <property type="molecule type" value="Genomic_DNA"/>
</dbReference>
<accession>A0A380B2F1</accession>
<sequence length="112" mass="12885">MKTSDNERIKYEITGQAVLQILRMKINFSLQTLIKQLLVMKSAEEDAFRRDLIDSIIRDFSNSDSGGPNRRTATADNKSMFNGKKIGNDSNLLIVFYVQIMPDDLVMQLHRF</sequence>
<reference evidence="1 2" key="1">
    <citation type="submission" date="2018-06" db="EMBL/GenBank/DDBJ databases">
        <authorList>
            <consortium name="Pathogen Informatics"/>
            <person name="Doyle S."/>
        </authorList>
    </citation>
    <scope>NUCLEOTIDE SEQUENCE [LARGE SCALE GENOMIC DNA]</scope>
    <source>
        <strain evidence="1 2">NCTC9783</strain>
    </source>
</reference>
<dbReference type="AlphaFoldDB" id="A0A380B2F1"/>
<protein>
    <submittedName>
        <fullName evidence="1">ISSfl2 ORF</fullName>
    </submittedName>
</protein>
<gene>
    <name evidence="1" type="ORF">NCTC9783_03893</name>
</gene>
<evidence type="ECO:0000313" key="2">
    <source>
        <dbReference type="Proteomes" id="UP000254880"/>
    </source>
</evidence>
<evidence type="ECO:0000313" key="1">
    <source>
        <dbReference type="EMBL" id="SUI91150.1"/>
    </source>
</evidence>
<proteinExistence type="predicted"/>